<dbReference type="EMBL" id="UHID01000001">
    <property type="protein sequence ID" value="SUO93569.1"/>
    <property type="molecule type" value="Genomic_DNA"/>
</dbReference>
<dbReference type="InterPro" id="IPR018537">
    <property type="entry name" value="Peptidoglycan-bd_3"/>
</dbReference>
<dbReference type="AlphaFoldDB" id="A0A380MLR5"/>
<dbReference type="SUPFAM" id="SSF47090">
    <property type="entry name" value="PGBD-like"/>
    <property type="match status" value="1"/>
</dbReference>
<dbReference type="Gene3D" id="1.10.101.10">
    <property type="entry name" value="PGBD-like superfamily/PGBD"/>
    <property type="match status" value="1"/>
</dbReference>
<evidence type="ECO:0000313" key="4">
    <source>
        <dbReference type="Proteomes" id="UP000254150"/>
    </source>
</evidence>
<evidence type="ECO:0000259" key="2">
    <source>
        <dbReference type="Pfam" id="PF09374"/>
    </source>
</evidence>
<dbReference type="Pfam" id="PF09374">
    <property type="entry name" value="PG_binding_3"/>
    <property type="match status" value="1"/>
</dbReference>
<sequence>MRTTKRSVVSVIAVAGIIASGFTAGTAVAASPQHGPAAAGTQDVAPLAVVNLGLSTAQAKRVQLYLRDFYGYKGAIDGQLGTASWKAMQRNLRNFGYTGAIDGVVGGGTVKALQRLLRSYGYDGAQDGVVGPQTIAAFKTYANTR</sequence>
<accession>A0A380MLR5</accession>
<dbReference type="InterPro" id="IPR036365">
    <property type="entry name" value="PGBD-like_sf"/>
</dbReference>
<feature type="chain" id="PRO_5016937973" evidence="1">
    <location>
        <begin position="30"/>
        <end position="145"/>
    </location>
</feature>
<dbReference type="GeneID" id="95070453"/>
<feature type="domain" description="Peptidoglycan binding" evidence="2">
    <location>
        <begin position="110"/>
        <end position="139"/>
    </location>
</feature>
<proteinExistence type="predicted"/>
<name>A0A380MLR5_STRGR</name>
<evidence type="ECO:0000256" key="1">
    <source>
        <dbReference type="SAM" id="SignalP"/>
    </source>
</evidence>
<feature type="signal peptide" evidence="1">
    <location>
        <begin position="1"/>
        <end position="29"/>
    </location>
</feature>
<keyword evidence="3" id="KW-0176">Collagen</keyword>
<keyword evidence="1" id="KW-0732">Signal</keyword>
<protein>
    <submittedName>
        <fullName evidence="3">A2(IV) collagen</fullName>
    </submittedName>
</protein>
<dbReference type="InterPro" id="IPR036366">
    <property type="entry name" value="PGBDSf"/>
</dbReference>
<dbReference type="Proteomes" id="UP000254150">
    <property type="component" value="Unassembled WGS sequence"/>
</dbReference>
<organism evidence="3 4">
    <name type="scientific">Streptomyces griseus</name>
    <dbReference type="NCBI Taxonomy" id="1911"/>
    <lineage>
        <taxon>Bacteria</taxon>
        <taxon>Bacillati</taxon>
        <taxon>Actinomycetota</taxon>
        <taxon>Actinomycetes</taxon>
        <taxon>Kitasatosporales</taxon>
        <taxon>Streptomycetaceae</taxon>
        <taxon>Streptomyces</taxon>
    </lineage>
</organism>
<dbReference type="RefSeq" id="WP_100456247.1">
    <property type="nucleotide sequence ID" value="NZ_UHID01000001.1"/>
</dbReference>
<evidence type="ECO:0000313" key="3">
    <source>
        <dbReference type="EMBL" id="SUO93569.1"/>
    </source>
</evidence>
<gene>
    <name evidence="3" type="ORF">NCTC7807_00433</name>
</gene>
<reference evidence="3 4" key="1">
    <citation type="submission" date="2018-06" db="EMBL/GenBank/DDBJ databases">
        <authorList>
            <consortium name="Pathogen Informatics"/>
            <person name="Doyle S."/>
        </authorList>
    </citation>
    <scope>NUCLEOTIDE SEQUENCE [LARGE SCALE GENOMIC DNA]</scope>
    <source>
        <strain evidence="3 4">NCTC7807</strain>
    </source>
</reference>